<feature type="binding site" evidence="4">
    <location>
        <begin position="89"/>
        <end position="92"/>
    </location>
    <ligand>
        <name>GTP</name>
        <dbReference type="ChEBI" id="CHEBI:37565"/>
    </ligand>
</feature>
<keyword evidence="3 4" id="KW-0342">GTP-binding</keyword>
<feature type="domain" description="RapZ C-terminal" evidence="7">
    <location>
        <begin position="192"/>
        <end position="311"/>
    </location>
</feature>
<dbReference type="Proteomes" id="UP000184404">
    <property type="component" value="Unassembled WGS sequence"/>
</dbReference>
<evidence type="ECO:0000256" key="2">
    <source>
        <dbReference type="ARBA" id="ARBA00022840"/>
    </source>
</evidence>
<dbReference type="STRING" id="1123243.SAMN02745190_00238"/>
<keyword evidence="2 4" id="KW-0067">ATP-binding</keyword>
<dbReference type="Pfam" id="PF03668">
    <property type="entry name" value="RapZ-like_N"/>
    <property type="match status" value="1"/>
</dbReference>
<dbReference type="InterPro" id="IPR053931">
    <property type="entry name" value="RapZ_C"/>
</dbReference>
<reference evidence="8 9" key="1">
    <citation type="submission" date="2016-11" db="EMBL/GenBank/DDBJ databases">
        <authorList>
            <person name="Jaros S."/>
            <person name="Januszkiewicz K."/>
            <person name="Wedrychowicz H."/>
        </authorList>
    </citation>
    <scope>NUCLEOTIDE SEQUENCE [LARGE SCALE GENOMIC DNA]</scope>
    <source>
        <strain evidence="8 9">DSM 10502</strain>
    </source>
</reference>
<dbReference type="PANTHER" id="PTHR30448">
    <property type="entry name" value="RNASE ADAPTER PROTEIN RAPZ"/>
    <property type="match status" value="1"/>
</dbReference>
<feature type="domain" description="RapZ-like N-terminal" evidence="6">
    <location>
        <begin position="32"/>
        <end position="184"/>
    </location>
</feature>
<evidence type="ECO:0000313" key="9">
    <source>
        <dbReference type="Proteomes" id="UP000184404"/>
    </source>
</evidence>
<gene>
    <name evidence="8" type="ORF">SAMN02745190_00238</name>
</gene>
<name>A0A1M4SSY3_9FIRM</name>
<proteinExistence type="inferred from homology"/>
<keyword evidence="1 4" id="KW-0547">Nucleotide-binding</keyword>
<dbReference type="NCBIfam" id="NF003828">
    <property type="entry name" value="PRK05416.1"/>
    <property type="match status" value="1"/>
</dbReference>
<evidence type="ECO:0000313" key="8">
    <source>
        <dbReference type="EMBL" id="SHE35296.1"/>
    </source>
</evidence>
<evidence type="ECO:0000256" key="3">
    <source>
        <dbReference type="ARBA" id="ARBA00023134"/>
    </source>
</evidence>
<dbReference type="InterPro" id="IPR053930">
    <property type="entry name" value="RapZ-like_N"/>
</dbReference>
<dbReference type="InterPro" id="IPR027417">
    <property type="entry name" value="P-loop_NTPase"/>
</dbReference>
<dbReference type="PIRSF" id="PIRSF005052">
    <property type="entry name" value="P-loopkin"/>
    <property type="match status" value="1"/>
</dbReference>
<dbReference type="HAMAP" id="MF_00636">
    <property type="entry name" value="RapZ_like"/>
    <property type="match status" value="1"/>
</dbReference>
<evidence type="ECO:0000256" key="4">
    <source>
        <dbReference type="HAMAP-Rule" id="MF_00636"/>
    </source>
</evidence>
<evidence type="ECO:0000259" key="6">
    <source>
        <dbReference type="Pfam" id="PF03668"/>
    </source>
</evidence>
<feature type="region of interest" description="Disordered" evidence="5">
    <location>
        <begin position="1"/>
        <end position="26"/>
    </location>
</feature>
<dbReference type="GO" id="GO:0005524">
    <property type="term" value="F:ATP binding"/>
    <property type="evidence" value="ECO:0007669"/>
    <property type="project" value="UniProtKB-UniRule"/>
</dbReference>
<organism evidence="8 9">
    <name type="scientific">Schwartzia succinivorans DSM 10502</name>
    <dbReference type="NCBI Taxonomy" id="1123243"/>
    <lineage>
        <taxon>Bacteria</taxon>
        <taxon>Bacillati</taxon>
        <taxon>Bacillota</taxon>
        <taxon>Negativicutes</taxon>
        <taxon>Selenomonadales</taxon>
        <taxon>Selenomonadaceae</taxon>
        <taxon>Schwartzia</taxon>
    </lineage>
</organism>
<sequence>MERENDRKALEEERNDTMPHGAAEKGAPHPYRLVIVTGMSGGGKTQACRFLEDLGYFCVDNLPPVFIPKFAELCAHSAGHIANVVLVVDTRSREFFDTFVHVLEDMDRDGQKYELLFMDATDAAIIRRYKETRRRHPMAPSSRLSEGIAKERAQLAPVRQKATYIVDTSELRKAELKTKIIQLFGNPDGVKMNINVLSFGFKFGVPMDADMVLDVRFLPNPFYIDSLRHKSGAVPDVSEYISKWPVTQEFLTKLDDMLTFLMPQYIKEGKNQFVIACGCTGGMHRSVFVAKHIYDFLGARGFQTTLEHRDLMKNDVREHVREEV</sequence>
<dbReference type="InterPro" id="IPR005337">
    <property type="entry name" value="RapZ-like"/>
</dbReference>
<feature type="binding site" evidence="4">
    <location>
        <begin position="38"/>
        <end position="45"/>
    </location>
    <ligand>
        <name>ATP</name>
        <dbReference type="ChEBI" id="CHEBI:30616"/>
    </ligand>
</feature>
<keyword evidence="9" id="KW-1185">Reference proteome</keyword>
<evidence type="ECO:0000256" key="5">
    <source>
        <dbReference type="SAM" id="MobiDB-lite"/>
    </source>
</evidence>
<dbReference type="Pfam" id="PF22740">
    <property type="entry name" value="PapZ_C"/>
    <property type="match status" value="1"/>
</dbReference>
<protein>
    <submittedName>
        <fullName evidence="8">UPF0042 nucleotide-binding protein</fullName>
    </submittedName>
</protein>
<dbReference type="PANTHER" id="PTHR30448:SF0">
    <property type="entry name" value="RNASE ADAPTER PROTEIN RAPZ"/>
    <property type="match status" value="1"/>
</dbReference>
<evidence type="ECO:0000256" key="1">
    <source>
        <dbReference type="ARBA" id="ARBA00022741"/>
    </source>
</evidence>
<dbReference type="GO" id="GO:0005525">
    <property type="term" value="F:GTP binding"/>
    <property type="evidence" value="ECO:0007669"/>
    <property type="project" value="UniProtKB-UniRule"/>
</dbReference>
<accession>A0A1M4SSY3</accession>
<dbReference type="SUPFAM" id="SSF52540">
    <property type="entry name" value="P-loop containing nucleoside triphosphate hydrolases"/>
    <property type="match status" value="1"/>
</dbReference>
<dbReference type="EMBL" id="FQUG01000002">
    <property type="protein sequence ID" value="SHE35296.1"/>
    <property type="molecule type" value="Genomic_DNA"/>
</dbReference>
<dbReference type="AlphaFoldDB" id="A0A1M4SSY3"/>
<evidence type="ECO:0000259" key="7">
    <source>
        <dbReference type="Pfam" id="PF22740"/>
    </source>
</evidence>